<evidence type="ECO:0000313" key="2">
    <source>
        <dbReference type="Proteomes" id="UP000494165"/>
    </source>
</evidence>
<dbReference type="Proteomes" id="UP000494165">
    <property type="component" value="Unassembled WGS sequence"/>
</dbReference>
<name>A0A8S1DKR2_9INSE</name>
<evidence type="ECO:0000313" key="1">
    <source>
        <dbReference type="EMBL" id="CAB3384284.1"/>
    </source>
</evidence>
<dbReference type="EMBL" id="CADEPI010000344">
    <property type="protein sequence ID" value="CAB3384284.1"/>
    <property type="molecule type" value="Genomic_DNA"/>
</dbReference>
<reference evidence="1 2" key="1">
    <citation type="submission" date="2020-04" db="EMBL/GenBank/DDBJ databases">
        <authorList>
            <person name="Alioto T."/>
            <person name="Alioto T."/>
            <person name="Gomez Garrido J."/>
        </authorList>
    </citation>
    <scope>NUCLEOTIDE SEQUENCE [LARGE SCALE GENOMIC DNA]</scope>
</reference>
<comment type="caution">
    <text evidence="1">The sequence shown here is derived from an EMBL/GenBank/DDBJ whole genome shotgun (WGS) entry which is preliminary data.</text>
</comment>
<proteinExistence type="predicted"/>
<organism evidence="1 2">
    <name type="scientific">Cloeon dipterum</name>
    <dbReference type="NCBI Taxonomy" id="197152"/>
    <lineage>
        <taxon>Eukaryota</taxon>
        <taxon>Metazoa</taxon>
        <taxon>Ecdysozoa</taxon>
        <taxon>Arthropoda</taxon>
        <taxon>Hexapoda</taxon>
        <taxon>Insecta</taxon>
        <taxon>Pterygota</taxon>
        <taxon>Palaeoptera</taxon>
        <taxon>Ephemeroptera</taxon>
        <taxon>Pisciforma</taxon>
        <taxon>Baetidae</taxon>
        <taxon>Cloeon</taxon>
    </lineage>
</organism>
<keyword evidence="2" id="KW-1185">Reference proteome</keyword>
<protein>
    <submittedName>
        <fullName evidence="1">Uncharacterized protein</fullName>
    </submittedName>
</protein>
<dbReference type="AlphaFoldDB" id="A0A8S1DKR2"/>
<gene>
    <name evidence="1" type="ORF">CLODIP_2_CD12024</name>
</gene>
<sequence length="70" mass="7877">MDQAYCSHSHTLSSPLTTREQFLQLYNFFPSIFYCAVSTVCRKLRIILLLSLASSGNPLFLSVCKLDSSI</sequence>
<accession>A0A8S1DKR2</accession>